<dbReference type="RefSeq" id="XP_004987476.1">
    <property type="nucleotide sequence ID" value="XM_004987419.1"/>
</dbReference>
<reference evidence="2" key="1">
    <citation type="submission" date="2009-08" db="EMBL/GenBank/DDBJ databases">
        <title>Annotation of Salpingoeca rosetta.</title>
        <authorList>
            <consortium name="The Broad Institute Genome Sequencing Platform"/>
            <person name="Russ C."/>
            <person name="Cuomo C."/>
            <person name="Burger G."/>
            <person name="Gray M.W."/>
            <person name="Holland P.W.H."/>
            <person name="King N."/>
            <person name="Lang F.B.F."/>
            <person name="Roger A.J."/>
            <person name="Ruiz-Trillo I."/>
            <person name="Young S.K."/>
            <person name="Zeng Q."/>
            <person name="Gargeya S."/>
            <person name="Alvarado L."/>
            <person name="Berlin A."/>
            <person name="Chapman S.B."/>
            <person name="Chen Z."/>
            <person name="Freedman E."/>
            <person name="Gellesch M."/>
            <person name="Goldberg J."/>
            <person name="Griggs A."/>
            <person name="Gujja S."/>
            <person name="Heilman E."/>
            <person name="Heiman D."/>
            <person name="Howarth C."/>
            <person name="Mehta T."/>
            <person name="Neiman D."/>
            <person name="Pearson M."/>
            <person name="Roberts A."/>
            <person name="Saif S."/>
            <person name="Shea T."/>
            <person name="Shenoy N."/>
            <person name="Sisk P."/>
            <person name="Stolte C."/>
            <person name="Sykes S."/>
            <person name="White J."/>
            <person name="Yandava C."/>
            <person name="Haas B."/>
            <person name="Nusbaum C."/>
            <person name="Birren B."/>
        </authorList>
    </citation>
    <scope>NUCLEOTIDE SEQUENCE [LARGE SCALE GENOMIC DNA]</scope>
    <source>
        <strain evidence="2">ATCC 50818</strain>
    </source>
</reference>
<feature type="compositionally biased region" description="Acidic residues" evidence="1">
    <location>
        <begin position="204"/>
        <end position="227"/>
    </location>
</feature>
<feature type="non-terminal residue" evidence="2">
    <location>
        <position position="1"/>
    </location>
</feature>
<dbReference type="KEGG" id="sre:PTSG_11496"/>
<dbReference type="Proteomes" id="UP000007799">
    <property type="component" value="Unassembled WGS sequence"/>
</dbReference>
<evidence type="ECO:0000313" key="2">
    <source>
        <dbReference type="EMBL" id="EGD73376.1"/>
    </source>
</evidence>
<sequence>NDDFDAYGMYVANPLHKSNNGSFVGDGSAGEGSVAFDYGAPLLPTAPQQRNKPVYENDLHRPHARDCHHTGDAAVGYGDVEEPYQIPHYAAWYGRAQPQHQQPQHQHQQHQQSQSHGHTDADGYLIPVRACEVSDYAALSGDHVRYHTTGYCEVPAKGDAPDYTYASHHTSHGGGIDDDEQYGVVAPRSHLDGGDDGGGGGGDDGGDGGDGDDGYIDGSDLQEDEPVEIYGTLQ</sequence>
<organism evidence="3">
    <name type="scientific">Salpingoeca rosetta (strain ATCC 50818 / BSB-021)</name>
    <dbReference type="NCBI Taxonomy" id="946362"/>
    <lineage>
        <taxon>Eukaryota</taxon>
        <taxon>Choanoflagellata</taxon>
        <taxon>Craspedida</taxon>
        <taxon>Salpingoecidae</taxon>
        <taxon>Salpingoeca</taxon>
    </lineage>
</organism>
<evidence type="ECO:0000313" key="3">
    <source>
        <dbReference type="Proteomes" id="UP000007799"/>
    </source>
</evidence>
<proteinExistence type="predicted"/>
<accession>F2UTM7</accession>
<evidence type="ECO:0000256" key="1">
    <source>
        <dbReference type="SAM" id="MobiDB-lite"/>
    </source>
</evidence>
<keyword evidence="3" id="KW-1185">Reference proteome</keyword>
<dbReference type="EMBL" id="GL833072">
    <property type="protein sequence ID" value="EGD73376.1"/>
    <property type="molecule type" value="Genomic_DNA"/>
</dbReference>
<name>F2UTM7_SALR5</name>
<protein>
    <submittedName>
        <fullName evidence="2">Uncharacterized protein</fullName>
    </submittedName>
</protein>
<dbReference type="AlphaFoldDB" id="F2UTM7"/>
<feature type="region of interest" description="Disordered" evidence="1">
    <location>
        <begin position="96"/>
        <end position="121"/>
    </location>
</feature>
<gene>
    <name evidence="2" type="ORF">PTSG_11496</name>
</gene>
<feature type="region of interest" description="Disordered" evidence="1">
    <location>
        <begin position="186"/>
        <end position="234"/>
    </location>
</feature>
<dbReference type="GeneID" id="16067996"/>
<dbReference type="InParanoid" id="F2UTM7"/>
<feature type="compositionally biased region" description="Low complexity" evidence="1">
    <location>
        <begin position="97"/>
        <end position="116"/>
    </location>
</feature>